<dbReference type="Pfam" id="PF04998">
    <property type="entry name" value="RNA_pol_Rpb1_5"/>
    <property type="match status" value="1"/>
</dbReference>
<dbReference type="GO" id="GO:0003677">
    <property type="term" value="F:DNA binding"/>
    <property type="evidence" value="ECO:0007669"/>
    <property type="project" value="InterPro"/>
</dbReference>
<dbReference type="PANTHER" id="PTHR48446">
    <property type="entry name" value="DNA-DIRECTED RNA POLYMERASE SUBUNIT BETA' N-TERMINAL SECTION"/>
    <property type="match status" value="1"/>
</dbReference>
<sequence length="273" mass="30613">MDVKCFFPLSTSASSCTATTIKSFANHYSSAGRAIHSFCDVFISGIFDIVCDLLCAVYPPSNPPSLNNYLTRHRKCSRCTQLSSFILDEENIMFGIKTVKRVVICKDPKVDKFMFFMTIHGRMYWVFNVYIIHGGLGTGLRWVMSLEGVNARKTVSNHVIEVYDILGIEAARNCIIDQIKLTMRNQGMRIDMRHIMLLADEMTASGMVLGTTITGFEKRCKSVLTLASIDRAPEYLFDACVHERDDPVEGVTDCIIMGRPIQIGTGMVKVLPR</sequence>
<protein>
    <recommendedName>
        <fullName evidence="1">DNA-directed RNA polymerase</fullName>
        <ecNumber evidence="1">2.7.7.6</ecNumber>
    </recommendedName>
</protein>
<keyword evidence="5" id="KW-0240">DNA-directed RNA polymerase</keyword>
<dbReference type="SUPFAM" id="SSF64484">
    <property type="entry name" value="beta and beta-prime subunits of DNA dependent RNA-polymerase"/>
    <property type="match status" value="1"/>
</dbReference>
<accession>A0A2K3MSY8</accession>
<evidence type="ECO:0000313" key="5">
    <source>
        <dbReference type="EMBL" id="PNX93866.1"/>
    </source>
</evidence>
<evidence type="ECO:0000256" key="2">
    <source>
        <dbReference type="ARBA" id="ARBA00022723"/>
    </source>
</evidence>
<evidence type="ECO:0000313" key="6">
    <source>
        <dbReference type="Proteomes" id="UP000236291"/>
    </source>
</evidence>
<dbReference type="ExpressionAtlas" id="A0A2K3MSY8">
    <property type="expression patterns" value="baseline"/>
</dbReference>
<evidence type="ECO:0000256" key="1">
    <source>
        <dbReference type="ARBA" id="ARBA00012418"/>
    </source>
</evidence>
<gene>
    <name evidence="5" type="ORF">L195_g017028</name>
</gene>
<dbReference type="GO" id="GO:0003899">
    <property type="term" value="F:DNA-directed RNA polymerase activity"/>
    <property type="evidence" value="ECO:0007669"/>
    <property type="project" value="UniProtKB-EC"/>
</dbReference>
<dbReference type="EMBL" id="ASHM01011917">
    <property type="protein sequence ID" value="PNX93866.1"/>
    <property type="molecule type" value="Genomic_DNA"/>
</dbReference>
<keyword evidence="2" id="KW-0479">Metal-binding</keyword>
<evidence type="ECO:0000256" key="3">
    <source>
        <dbReference type="ARBA" id="ARBA00022833"/>
    </source>
</evidence>
<evidence type="ECO:0000259" key="4">
    <source>
        <dbReference type="Pfam" id="PF04998"/>
    </source>
</evidence>
<name>A0A2K3MSY8_TRIPR</name>
<dbReference type="GO" id="GO:0006351">
    <property type="term" value="P:DNA-templated transcription"/>
    <property type="evidence" value="ECO:0007669"/>
    <property type="project" value="InterPro"/>
</dbReference>
<reference evidence="5 6" key="2">
    <citation type="journal article" date="2017" name="Front. Plant Sci.">
        <title>Gene Classification and Mining of Molecular Markers Useful in Red Clover (Trifolium pratense) Breeding.</title>
        <authorList>
            <person name="Istvanek J."/>
            <person name="Dluhosova J."/>
            <person name="Dluhos P."/>
            <person name="Patkova L."/>
            <person name="Nedelnik J."/>
            <person name="Repkova J."/>
        </authorList>
    </citation>
    <scope>NUCLEOTIDE SEQUENCE [LARGE SCALE GENOMIC DNA]</scope>
    <source>
        <strain evidence="6">cv. Tatra</strain>
        <tissue evidence="5">Young leaves</tissue>
    </source>
</reference>
<dbReference type="AlphaFoldDB" id="A0A2K3MSY8"/>
<dbReference type="PANTHER" id="PTHR48446:SF1">
    <property type="entry name" value="DNA-DIRECTED RNA POLYMERASE SUBUNIT BETA' N-TERMINAL SECTION"/>
    <property type="match status" value="1"/>
</dbReference>
<dbReference type="InterPro" id="IPR015700">
    <property type="entry name" value="RPC1"/>
</dbReference>
<organism evidence="5 6">
    <name type="scientific">Trifolium pratense</name>
    <name type="common">Red clover</name>
    <dbReference type="NCBI Taxonomy" id="57577"/>
    <lineage>
        <taxon>Eukaryota</taxon>
        <taxon>Viridiplantae</taxon>
        <taxon>Streptophyta</taxon>
        <taxon>Embryophyta</taxon>
        <taxon>Tracheophyta</taxon>
        <taxon>Spermatophyta</taxon>
        <taxon>Magnoliopsida</taxon>
        <taxon>eudicotyledons</taxon>
        <taxon>Gunneridae</taxon>
        <taxon>Pentapetalae</taxon>
        <taxon>rosids</taxon>
        <taxon>fabids</taxon>
        <taxon>Fabales</taxon>
        <taxon>Fabaceae</taxon>
        <taxon>Papilionoideae</taxon>
        <taxon>50 kb inversion clade</taxon>
        <taxon>NPAAA clade</taxon>
        <taxon>Hologalegina</taxon>
        <taxon>IRL clade</taxon>
        <taxon>Trifolieae</taxon>
        <taxon>Trifolium</taxon>
    </lineage>
</organism>
<keyword evidence="3" id="KW-0862">Zinc</keyword>
<dbReference type="STRING" id="57577.A0A2K3MSY8"/>
<dbReference type="GO" id="GO:0046872">
    <property type="term" value="F:metal ion binding"/>
    <property type="evidence" value="ECO:0007669"/>
    <property type="project" value="UniProtKB-KW"/>
</dbReference>
<proteinExistence type="predicted"/>
<keyword evidence="5" id="KW-0804">Transcription</keyword>
<dbReference type="PROSITE" id="PS51257">
    <property type="entry name" value="PROKAR_LIPOPROTEIN"/>
    <property type="match status" value="1"/>
</dbReference>
<feature type="domain" description="RNA polymerase Rpb1" evidence="4">
    <location>
        <begin position="78"/>
        <end position="222"/>
    </location>
</feature>
<dbReference type="Gene3D" id="1.10.150.390">
    <property type="match status" value="1"/>
</dbReference>
<dbReference type="Proteomes" id="UP000236291">
    <property type="component" value="Unassembled WGS sequence"/>
</dbReference>
<dbReference type="InterPro" id="IPR007081">
    <property type="entry name" value="RNA_pol_Rpb1_5"/>
</dbReference>
<dbReference type="GO" id="GO:0000428">
    <property type="term" value="C:DNA-directed RNA polymerase complex"/>
    <property type="evidence" value="ECO:0007669"/>
    <property type="project" value="UniProtKB-KW"/>
</dbReference>
<comment type="caution">
    <text evidence="5">The sequence shown here is derived from an EMBL/GenBank/DDBJ whole genome shotgun (WGS) entry which is preliminary data.</text>
</comment>
<reference evidence="5 6" key="1">
    <citation type="journal article" date="2014" name="Am. J. Bot.">
        <title>Genome assembly and annotation for red clover (Trifolium pratense; Fabaceae).</title>
        <authorList>
            <person name="Istvanek J."/>
            <person name="Jaros M."/>
            <person name="Krenek A."/>
            <person name="Repkova J."/>
        </authorList>
    </citation>
    <scope>NUCLEOTIDE SEQUENCE [LARGE SCALE GENOMIC DNA]</scope>
    <source>
        <strain evidence="6">cv. Tatra</strain>
        <tissue evidence="5">Young leaves</tissue>
    </source>
</reference>
<dbReference type="EC" id="2.7.7.6" evidence="1"/>